<gene>
    <name evidence="1" type="ORF">SAMN05443667_11845</name>
</gene>
<evidence type="ECO:0000313" key="2">
    <source>
        <dbReference type="Proteomes" id="UP000198951"/>
    </source>
</evidence>
<evidence type="ECO:0000313" key="1">
    <source>
        <dbReference type="EMBL" id="SEB06148.1"/>
    </source>
</evidence>
<reference evidence="2" key="1">
    <citation type="submission" date="2016-10" db="EMBL/GenBank/DDBJ databases">
        <authorList>
            <person name="Varghese N."/>
            <person name="Submissions S."/>
        </authorList>
    </citation>
    <scope>NUCLEOTIDE SEQUENCE [LARGE SCALE GENOMIC DNA]</scope>
    <source>
        <strain evidence="2">DSM 22376</strain>
    </source>
</reference>
<name>A0A1H4GB88_9FLAO</name>
<organism evidence="1 2">
    <name type="scientific">Flavobacterium gillisiae</name>
    <dbReference type="NCBI Taxonomy" id="150146"/>
    <lineage>
        <taxon>Bacteria</taxon>
        <taxon>Pseudomonadati</taxon>
        <taxon>Bacteroidota</taxon>
        <taxon>Flavobacteriia</taxon>
        <taxon>Flavobacteriales</taxon>
        <taxon>Flavobacteriaceae</taxon>
        <taxon>Flavobacterium</taxon>
    </lineage>
</organism>
<accession>A0A1H4GB88</accession>
<dbReference type="AlphaFoldDB" id="A0A1H4GB88"/>
<dbReference type="Proteomes" id="UP000198951">
    <property type="component" value="Unassembled WGS sequence"/>
</dbReference>
<dbReference type="EMBL" id="FNRD01000018">
    <property type="protein sequence ID" value="SEB06148.1"/>
    <property type="molecule type" value="Genomic_DNA"/>
</dbReference>
<proteinExistence type="predicted"/>
<protein>
    <submittedName>
        <fullName evidence="1">Uncharacterized protein</fullName>
    </submittedName>
</protein>
<dbReference type="STRING" id="150146.SAMN05443667_11845"/>
<keyword evidence="2" id="KW-1185">Reference proteome</keyword>
<sequence length="43" mass="4944">MSMTHYRFIQQSTNVPFSYISLGNDSLLLITNIGNVTDKYFVN</sequence>